<evidence type="ECO:0000259" key="3">
    <source>
        <dbReference type="PROSITE" id="PS50043"/>
    </source>
</evidence>
<dbReference type="AlphaFoldDB" id="A0A9W6RFK3"/>
<evidence type="ECO:0000256" key="1">
    <source>
        <dbReference type="ARBA" id="ARBA00022741"/>
    </source>
</evidence>
<dbReference type="PANTHER" id="PTHR16305">
    <property type="entry name" value="TESTICULAR SOLUBLE ADENYLYL CYCLASE"/>
    <property type="match status" value="1"/>
</dbReference>
<dbReference type="SUPFAM" id="SSF46894">
    <property type="entry name" value="C-terminal effector domain of the bipartite response regulators"/>
    <property type="match status" value="1"/>
</dbReference>
<dbReference type="Gene3D" id="3.40.50.300">
    <property type="entry name" value="P-loop containing nucleotide triphosphate hydrolases"/>
    <property type="match status" value="1"/>
</dbReference>
<dbReference type="Gene3D" id="1.10.10.10">
    <property type="entry name" value="Winged helix-like DNA-binding domain superfamily/Winged helix DNA-binding domain"/>
    <property type="match status" value="1"/>
</dbReference>
<dbReference type="GO" id="GO:0006355">
    <property type="term" value="P:regulation of DNA-templated transcription"/>
    <property type="evidence" value="ECO:0007669"/>
    <property type="project" value="InterPro"/>
</dbReference>
<reference evidence="4" key="1">
    <citation type="submission" date="2023-03" db="EMBL/GenBank/DDBJ databases">
        <title>Actinoallomurus iriomotensis NBRC 103681.</title>
        <authorList>
            <person name="Ichikawa N."/>
            <person name="Sato H."/>
            <person name="Tonouchi N."/>
        </authorList>
    </citation>
    <scope>NUCLEOTIDE SEQUENCE</scope>
    <source>
        <strain evidence="4">NBRC 103681</strain>
    </source>
</reference>
<dbReference type="Pfam" id="PF13191">
    <property type="entry name" value="AAA_16"/>
    <property type="match status" value="1"/>
</dbReference>
<dbReference type="Pfam" id="PF00196">
    <property type="entry name" value="GerE"/>
    <property type="match status" value="1"/>
</dbReference>
<dbReference type="InterPro" id="IPR011990">
    <property type="entry name" value="TPR-like_helical_dom_sf"/>
</dbReference>
<dbReference type="RefSeq" id="WP_285621056.1">
    <property type="nucleotide sequence ID" value="NZ_BSTJ01000003.1"/>
</dbReference>
<dbReference type="SMART" id="SM00421">
    <property type="entry name" value="HTH_LUXR"/>
    <property type="match status" value="1"/>
</dbReference>
<evidence type="ECO:0000313" key="4">
    <source>
        <dbReference type="EMBL" id="GLY74853.1"/>
    </source>
</evidence>
<keyword evidence="1" id="KW-0547">Nucleotide-binding</keyword>
<keyword evidence="2" id="KW-0067">ATP-binding</keyword>
<proteinExistence type="predicted"/>
<comment type="caution">
    <text evidence="4">The sequence shown here is derived from an EMBL/GenBank/DDBJ whole genome shotgun (WGS) entry which is preliminary data.</text>
</comment>
<organism evidence="4 5">
    <name type="scientific">Actinoallomurus iriomotensis</name>
    <dbReference type="NCBI Taxonomy" id="478107"/>
    <lineage>
        <taxon>Bacteria</taxon>
        <taxon>Bacillati</taxon>
        <taxon>Actinomycetota</taxon>
        <taxon>Actinomycetes</taxon>
        <taxon>Streptosporangiales</taxon>
        <taxon>Thermomonosporaceae</taxon>
        <taxon>Actinoallomurus</taxon>
    </lineage>
</organism>
<dbReference type="Gene3D" id="1.25.40.10">
    <property type="entry name" value="Tetratricopeptide repeat domain"/>
    <property type="match status" value="1"/>
</dbReference>
<accession>A0A9W6RFK3</accession>
<evidence type="ECO:0000313" key="5">
    <source>
        <dbReference type="Proteomes" id="UP001165135"/>
    </source>
</evidence>
<evidence type="ECO:0000256" key="2">
    <source>
        <dbReference type="ARBA" id="ARBA00022840"/>
    </source>
</evidence>
<sequence>MAVCSPHPTLVGRDDELDLLSRLLGEVMGGTGRSVWIEGEPGIGKSALLESFLAEAARRGCAVRSATAEEFGHRVPLHVMLECLGATPGSADPALRDVVELLSCGARAAHGDPVTAAAERLLGHVDRLTADGPLVLAVDDLQWADEFSVPLLHRLSRLALRRPLLLVCVCRPAPHDDLVTLRRGLTTSGAEVLRLSALTPAAVATLTAGLAAALTVRPEGRPSISPALRETAEQAAGNPAYLRELLAALAREDRLRWDGDTADVDSADPPRTLADAVTDRLAFLSPGALELLRTAAILGRAFSVTCLEAVVGRSALELTAALEEATATGVLAESELLLAFRHPMVRQALYERPPAGLRLALHLQAARALADAGLAVEHVAEQLLAALRTSEHVPVGGWAVDWLLVAGRTLVGRAPRDAAELLGLAVAGLPADDPRRESLEAILATALVLLGRRDEAVRLAEKVAAATRDPVRAAEMSWTAAWAMTDDDRHEAALTVLGRALRAPGLSPAWSARLHAMLARAAIADGDLGRARAAARRALDEAARSGDRPAAAEAEHAAGLLLGHRGDPAEAAARFEHGLAVAELCDDPETHDLRLRLRQDRAYALLAQERHADADLAAGELLAAAERTAAPPRLACARVLAADVHYHAGRWDAAVAQLDAAAASDDLIPARDRRWLHGLAAVIAVHRDDQASAESHLGAVPAGETFAGTAYVPLARALLAERRDLTGEALAVLTGLLDRAGTVYHRHIWLPVLLRLALRDGDDALARAARAAAGEPAAAGTPAVSRTAVARHCAGLIESDAEALGAAVSAYRAMGRPLQLAQTLEDTAVVLAERGDLRAARTAHSEATELYTGLGARWDLLRADTRLRRHGVQRRRGPRRRAATGWEALTPAELTVARLVADGRPNPDIAASLFVSRRTVEVHVSHILSKLGVRSRVEIAREAAGRLELPSAV</sequence>
<name>A0A9W6RFK3_9ACTN</name>
<dbReference type="Proteomes" id="UP001165135">
    <property type="component" value="Unassembled WGS sequence"/>
</dbReference>
<dbReference type="InterPro" id="IPR036388">
    <property type="entry name" value="WH-like_DNA-bd_sf"/>
</dbReference>
<dbReference type="EMBL" id="BSTJ01000003">
    <property type="protein sequence ID" value="GLY74853.1"/>
    <property type="molecule type" value="Genomic_DNA"/>
</dbReference>
<dbReference type="SUPFAM" id="SSF52540">
    <property type="entry name" value="P-loop containing nucleoside triphosphate hydrolases"/>
    <property type="match status" value="1"/>
</dbReference>
<dbReference type="GO" id="GO:0004016">
    <property type="term" value="F:adenylate cyclase activity"/>
    <property type="evidence" value="ECO:0007669"/>
    <property type="project" value="TreeGrafter"/>
</dbReference>
<dbReference type="GO" id="GO:0003677">
    <property type="term" value="F:DNA binding"/>
    <property type="evidence" value="ECO:0007669"/>
    <property type="project" value="InterPro"/>
</dbReference>
<dbReference type="PRINTS" id="PR00038">
    <property type="entry name" value="HTHLUXR"/>
</dbReference>
<dbReference type="GO" id="GO:0005737">
    <property type="term" value="C:cytoplasm"/>
    <property type="evidence" value="ECO:0007669"/>
    <property type="project" value="TreeGrafter"/>
</dbReference>
<dbReference type="PANTHER" id="PTHR16305:SF35">
    <property type="entry name" value="TRANSCRIPTIONAL ACTIVATOR DOMAIN"/>
    <property type="match status" value="1"/>
</dbReference>
<dbReference type="InterPro" id="IPR027417">
    <property type="entry name" value="P-loop_NTPase"/>
</dbReference>
<protein>
    <submittedName>
        <fullName evidence="4">SARP family transcriptional regulator</fullName>
    </submittedName>
</protein>
<dbReference type="InterPro" id="IPR041664">
    <property type="entry name" value="AAA_16"/>
</dbReference>
<dbReference type="PROSITE" id="PS50043">
    <property type="entry name" value="HTH_LUXR_2"/>
    <property type="match status" value="1"/>
</dbReference>
<feature type="domain" description="HTH luxR-type" evidence="3">
    <location>
        <begin position="882"/>
        <end position="947"/>
    </location>
</feature>
<dbReference type="PROSITE" id="PS00622">
    <property type="entry name" value="HTH_LUXR_1"/>
    <property type="match status" value="1"/>
</dbReference>
<gene>
    <name evidence="4" type="ORF">Airi01_031200</name>
</gene>
<dbReference type="InterPro" id="IPR000792">
    <property type="entry name" value="Tscrpt_reg_LuxR_C"/>
</dbReference>
<dbReference type="InterPro" id="IPR016032">
    <property type="entry name" value="Sig_transdc_resp-reg_C-effctor"/>
</dbReference>
<dbReference type="GO" id="GO:0005524">
    <property type="term" value="F:ATP binding"/>
    <property type="evidence" value="ECO:0007669"/>
    <property type="project" value="UniProtKB-KW"/>
</dbReference>
<dbReference type="SUPFAM" id="SSF48452">
    <property type="entry name" value="TPR-like"/>
    <property type="match status" value="1"/>
</dbReference>
<dbReference type="CDD" id="cd06170">
    <property type="entry name" value="LuxR_C_like"/>
    <property type="match status" value="1"/>
</dbReference>